<feature type="region of interest" description="Disordered" evidence="1">
    <location>
        <begin position="256"/>
        <end position="460"/>
    </location>
</feature>
<protein>
    <submittedName>
        <fullName evidence="3">Uncharacterized protein</fullName>
    </submittedName>
</protein>
<feature type="compositionally biased region" description="Low complexity" evidence="1">
    <location>
        <begin position="304"/>
        <end position="326"/>
    </location>
</feature>
<proteinExistence type="predicted"/>
<feature type="compositionally biased region" description="Low complexity" evidence="1">
    <location>
        <begin position="412"/>
        <end position="423"/>
    </location>
</feature>
<comment type="caution">
    <text evidence="3">The sequence shown here is derived from an EMBL/GenBank/DDBJ whole genome shotgun (WGS) entry which is preliminary data.</text>
</comment>
<evidence type="ECO:0000313" key="3">
    <source>
        <dbReference type="EMBL" id="GAV04782.1"/>
    </source>
</evidence>
<keyword evidence="2" id="KW-0732">Signal</keyword>
<name>A0A1D1VTA5_RAMVA</name>
<sequence length="460" mass="48860">MAFLSGFVLVLMAAAATAHFAGLHRPANGQWHSLAGNWSHRPHGNWSHHLHGNWSHRPHGNWTGRLQWMAGGRPNRPFNLRPRFGLNSFPAQALQAFKEPPPSEPQEAFPDQSAQSPPFAPPSAFSPSTDSQQPADSLMSIMPFPMPFMPPGLFPFPEKNNESEAVPPPEMPSEMFTMFAPFGQSDFRFPGALPAGNEQAFQTDVMPAEPERPARNTGIVPPGFPFPSAQSPMAAAVRPPFFHHGASHRIKLPSRAPTNEAQQPEGQNSLSVVHLGPRDRPSSSLAPSSPTGQGSLAVVHLHARPAQQLAQDQPPAPQQENDAQPPSIKLPARQTGPIPPPNPPSAPQLSVVHLNPRQGSASSPPAAQPGKLVLVKLPSRLTATQSTAGQDPPPSAPADADQGQLPVVALRPRPQAPAQNDAPPQEPVSAPADAPTSAGGQDSPQLPIVHLGARQHGDLG</sequence>
<gene>
    <name evidence="3" type="primary">RvY_15008-1</name>
    <name evidence="3" type="synonym">RvY_15008.1</name>
    <name evidence="3" type="ORF">RvY_15008</name>
</gene>
<evidence type="ECO:0000313" key="4">
    <source>
        <dbReference type="Proteomes" id="UP000186922"/>
    </source>
</evidence>
<dbReference type="EMBL" id="BDGG01000011">
    <property type="protein sequence ID" value="GAV04782.1"/>
    <property type="molecule type" value="Genomic_DNA"/>
</dbReference>
<feature type="signal peptide" evidence="2">
    <location>
        <begin position="1"/>
        <end position="18"/>
    </location>
</feature>
<feature type="compositionally biased region" description="Pro residues" evidence="1">
    <location>
        <begin position="337"/>
        <end position="346"/>
    </location>
</feature>
<organism evidence="3 4">
    <name type="scientific">Ramazzottius varieornatus</name>
    <name type="common">Water bear</name>
    <name type="synonym">Tardigrade</name>
    <dbReference type="NCBI Taxonomy" id="947166"/>
    <lineage>
        <taxon>Eukaryota</taxon>
        <taxon>Metazoa</taxon>
        <taxon>Ecdysozoa</taxon>
        <taxon>Tardigrada</taxon>
        <taxon>Eutardigrada</taxon>
        <taxon>Parachela</taxon>
        <taxon>Hypsibioidea</taxon>
        <taxon>Ramazzottiidae</taxon>
        <taxon>Ramazzottius</taxon>
    </lineage>
</organism>
<feature type="compositionally biased region" description="Polar residues" evidence="1">
    <location>
        <begin position="256"/>
        <end position="271"/>
    </location>
</feature>
<feature type="compositionally biased region" description="Polar residues" evidence="1">
    <location>
        <begin position="282"/>
        <end position="294"/>
    </location>
</feature>
<dbReference type="AlphaFoldDB" id="A0A1D1VTA5"/>
<evidence type="ECO:0000256" key="1">
    <source>
        <dbReference type="SAM" id="MobiDB-lite"/>
    </source>
</evidence>
<feature type="region of interest" description="Disordered" evidence="1">
    <location>
        <begin position="97"/>
        <end position="141"/>
    </location>
</feature>
<reference evidence="3 4" key="1">
    <citation type="journal article" date="2016" name="Nat. Commun.">
        <title>Extremotolerant tardigrade genome and improved radiotolerance of human cultured cells by tardigrade-unique protein.</title>
        <authorList>
            <person name="Hashimoto T."/>
            <person name="Horikawa D.D."/>
            <person name="Saito Y."/>
            <person name="Kuwahara H."/>
            <person name="Kozuka-Hata H."/>
            <person name="Shin-I T."/>
            <person name="Minakuchi Y."/>
            <person name="Ohishi K."/>
            <person name="Motoyama A."/>
            <person name="Aizu T."/>
            <person name="Enomoto A."/>
            <person name="Kondo K."/>
            <person name="Tanaka S."/>
            <person name="Hara Y."/>
            <person name="Koshikawa S."/>
            <person name="Sagara H."/>
            <person name="Miura T."/>
            <person name="Yokobori S."/>
            <person name="Miyagawa K."/>
            <person name="Suzuki Y."/>
            <person name="Kubo T."/>
            <person name="Oyama M."/>
            <person name="Kohara Y."/>
            <person name="Fujiyama A."/>
            <person name="Arakawa K."/>
            <person name="Katayama T."/>
            <person name="Toyoda A."/>
            <person name="Kunieda T."/>
        </authorList>
    </citation>
    <scope>NUCLEOTIDE SEQUENCE [LARGE SCALE GENOMIC DNA]</scope>
    <source>
        <strain evidence="3 4">YOKOZUNA-1</strain>
    </source>
</reference>
<dbReference type="Proteomes" id="UP000186922">
    <property type="component" value="Unassembled WGS sequence"/>
</dbReference>
<feature type="compositionally biased region" description="Low complexity" evidence="1">
    <location>
        <begin position="110"/>
        <end position="131"/>
    </location>
</feature>
<accession>A0A1D1VTA5</accession>
<evidence type="ECO:0000256" key="2">
    <source>
        <dbReference type="SAM" id="SignalP"/>
    </source>
</evidence>
<feature type="chain" id="PRO_5008898811" evidence="2">
    <location>
        <begin position="19"/>
        <end position="460"/>
    </location>
</feature>
<keyword evidence="4" id="KW-1185">Reference proteome</keyword>